<proteinExistence type="inferred from homology"/>
<evidence type="ECO:0000256" key="2">
    <source>
        <dbReference type="ARBA" id="ARBA00022617"/>
    </source>
</evidence>
<dbReference type="GO" id="GO:0004497">
    <property type="term" value="F:monooxygenase activity"/>
    <property type="evidence" value="ECO:0007669"/>
    <property type="project" value="UniProtKB-KW"/>
</dbReference>
<dbReference type="CDD" id="cd20654">
    <property type="entry name" value="CYP82"/>
    <property type="match status" value="1"/>
</dbReference>
<dbReference type="PRINTS" id="PR00463">
    <property type="entry name" value="EP450I"/>
</dbReference>
<dbReference type="Pfam" id="PF00067">
    <property type="entry name" value="p450"/>
    <property type="match status" value="1"/>
</dbReference>
<evidence type="ECO:0000256" key="10">
    <source>
        <dbReference type="SAM" id="Phobius"/>
    </source>
</evidence>
<protein>
    <recommendedName>
        <fullName evidence="13">Cytochrome P450</fullName>
    </recommendedName>
</protein>
<dbReference type="SUPFAM" id="SSF48264">
    <property type="entry name" value="Cytochrome P450"/>
    <property type="match status" value="1"/>
</dbReference>
<feature type="region of interest" description="Disordered" evidence="9">
    <location>
        <begin position="68"/>
        <end position="89"/>
    </location>
</feature>
<dbReference type="InterPro" id="IPR017972">
    <property type="entry name" value="Cyt_P450_CS"/>
</dbReference>
<feature type="transmembrane region" description="Helical" evidence="10">
    <location>
        <begin position="121"/>
        <end position="145"/>
    </location>
</feature>
<dbReference type="PANTHER" id="PTHR47947:SF49">
    <property type="entry name" value="CYTOCHROME P450 FAMILY PROTEIN"/>
    <property type="match status" value="1"/>
</dbReference>
<dbReference type="GO" id="GO:0016705">
    <property type="term" value="F:oxidoreductase activity, acting on paired donors, with incorporation or reduction of molecular oxygen"/>
    <property type="evidence" value="ECO:0007669"/>
    <property type="project" value="InterPro"/>
</dbReference>
<evidence type="ECO:0008006" key="13">
    <source>
        <dbReference type="Google" id="ProtNLM"/>
    </source>
</evidence>
<dbReference type="EnsemblPlants" id="QL12p001176:mrna">
    <property type="protein sequence ID" value="QL12p001176:mrna"/>
    <property type="gene ID" value="QL12p001176"/>
</dbReference>
<accession>A0A7N2RE32</accession>
<dbReference type="PANTHER" id="PTHR47947">
    <property type="entry name" value="CYTOCHROME P450 82C3-RELATED"/>
    <property type="match status" value="1"/>
</dbReference>
<feature type="binding site" description="axial binding residue" evidence="7">
    <location>
        <position position="580"/>
    </location>
    <ligand>
        <name>heme</name>
        <dbReference type="ChEBI" id="CHEBI:30413"/>
    </ligand>
    <ligandPart>
        <name>Fe</name>
        <dbReference type="ChEBI" id="CHEBI:18248"/>
    </ligandPart>
</feature>
<dbReference type="OMA" id="VVFRMVA"/>
<keyword evidence="10" id="KW-0812">Transmembrane</keyword>
<keyword evidence="2 7" id="KW-0349">Heme</keyword>
<evidence type="ECO:0000256" key="9">
    <source>
        <dbReference type="SAM" id="MobiDB-lite"/>
    </source>
</evidence>
<dbReference type="InterPro" id="IPR036396">
    <property type="entry name" value="Cyt_P450_sf"/>
</dbReference>
<dbReference type="InterPro" id="IPR002401">
    <property type="entry name" value="Cyt_P450_E_grp-I"/>
</dbReference>
<evidence type="ECO:0000256" key="7">
    <source>
        <dbReference type="PIRSR" id="PIRSR602401-1"/>
    </source>
</evidence>
<keyword evidence="6 8" id="KW-0503">Monooxygenase</keyword>
<dbReference type="Proteomes" id="UP000594261">
    <property type="component" value="Chromosome 12"/>
</dbReference>
<sequence length="642" mass="72058">MGWPIAKPTDMRKLHSKSKKDPSMVSGEELRSSPNFLGTAAAPEKVTHGLLHHQKWWCRGASKSLATAGLEKAKKQRPKERRRCGLDPRGYDAPNNEYINMKDSHKRYPEESLQLYPKMDFLPLSLNSATIAGLLAIILFSYYLLKRSRVGLAKTAPIPAGAWPVIGHLPLLGATQTPHITLGAMADKYGPLFTIKLGLHPALVLSSWEMAKECFTTNDLAVSSRPKLVAIKHLCYNYAVFAFAPHGPYWRELRKITTLELLSNRRLEMLSHIRVSEVENGIKDLYKLWFKKKNGSGLILVELKQWFGDMNLNVILKMIAGKRYFGTSDGVNEEEARRCQKALGDFIHLLGLFVVSDAIPFLGWLDLGGHEKAMKKTAKELDGILGEWLEEHKRKRASSENKGEEDFMDIMLSVLDGAEIEGYDADTINKATCLSMIAGGSDTSTVTLAWTIALLLNNRHVLKKAQDELDVQVGRERIVNKSDISKLVYLQAIVKETLRLYPAGRLSGPREFTENCIIGGYHVPKGTRLITNIWKIQTDPRIWSDPLEFKPERFLTTHKNVDVRGQNFELLPFGSGRRVCPGISFALQMVHLALASFLHMYDISIPSNAKVDMAETIGLTNSKATPLEVLIRPRLHLPSFMD</sequence>
<evidence type="ECO:0000256" key="4">
    <source>
        <dbReference type="ARBA" id="ARBA00023002"/>
    </source>
</evidence>
<evidence type="ECO:0000256" key="1">
    <source>
        <dbReference type="ARBA" id="ARBA00010617"/>
    </source>
</evidence>
<dbReference type="PROSITE" id="PS00086">
    <property type="entry name" value="CYTOCHROME_P450"/>
    <property type="match status" value="1"/>
</dbReference>
<keyword evidence="10" id="KW-1133">Transmembrane helix</keyword>
<comment type="cofactor">
    <cofactor evidence="7">
        <name>heme</name>
        <dbReference type="ChEBI" id="CHEBI:30413"/>
    </cofactor>
</comment>
<evidence type="ECO:0000313" key="11">
    <source>
        <dbReference type="EnsemblPlants" id="QL12p001176:mrna"/>
    </source>
</evidence>
<feature type="region of interest" description="Disordered" evidence="9">
    <location>
        <begin position="1"/>
        <end position="35"/>
    </location>
</feature>
<dbReference type="Gene3D" id="1.10.630.10">
    <property type="entry name" value="Cytochrome P450"/>
    <property type="match status" value="1"/>
</dbReference>
<keyword evidence="10" id="KW-0472">Membrane</keyword>
<dbReference type="EMBL" id="LRBV02000012">
    <property type="status" value="NOT_ANNOTATED_CDS"/>
    <property type="molecule type" value="Genomic_DNA"/>
</dbReference>
<dbReference type="FunFam" id="1.10.630.10:FF:000026">
    <property type="entry name" value="Cytochrome P450 82C4"/>
    <property type="match status" value="1"/>
</dbReference>
<evidence type="ECO:0000256" key="8">
    <source>
        <dbReference type="RuleBase" id="RU000461"/>
    </source>
</evidence>
<keyword evidence="3 7" id="KW-0479">Metal-binding</keyword>
<evidence type="ECO:0000256" key="3">
    <source>
        <dbReference type="ARBA" id="ARBA00022723"/>
    </source>
</evidence>
<feature type="transmembrane region" description="Helical" evidence="10">
    <location>
        <begin position="346"/>
        <end position="365"/>
    </location>
</feature>
<keyword evidence="12" id="KW-1185">Reference proteome</keyword>
<name>A0A7N2RE32_QUELO</name>
<dbReference type="InterPro" id="IPR050651">
    <property type="entry name" value="Plant_Cytochrome_P450_Monoox"/>
</dbReference>
<dbReference type="InParanoid" id="A0A7N2RE32"/>
<organism evidence="11 12">
    <name type="scientific">Quercus lobata</name>
    <name type="common">Valley oak</name>
    <dbReference type="NCBI Taxonomy" id="97700"/>
    <lineage>
        <taxon>Eukaryota</taxon>
        <taxon>Viridiplantae</taxon>
        <taxon>Streptophyta</taxon>
        <taxon>Embryophyta</taxon>
        <taxon>Tracheophyta</taxon>
        <taxon>Spermatophyta</taxon>
        <taxon>Magnoliopsida</taxon>
        <taxon>eudicotyledons</taxon>
        <taxon>Gunneridae</taxon>
        <taxon>Pentapetalae</taxon>
        <taxon>rosids</taxon>
        <taxon>fabids</taxon>
        <taxon>Fagales</taxon>
        <taxon>Fagaceae</taxon>
        <taxon>Quercus</taxon>
    </lineage>
</organism>
<dbReference type="PRINTS" id="PR00385">
    <property type="entry name" value="P450"/>
</dbReference>
<dbReference type="InterPro" id="IPR001128">
    <property type="entry name" value="Cyt_P450"/>
</dbReference>
<keyword evidence="4 8" id="KW-0560">Oxidoreductase</keyword>
<reference evidence="11 12" key="1">
    <citation type="journal article" date="2016" name="G3 (Bethesda)">
        <title>First Draft Assembly and Annotation of the Genome of a California Endemic Oak Quercus lobata Nee (Fagaceae).</title>
        <authorList>
            <person name="Sork V.L."/>
            <person name="Fitz-Gibbon S.T."/>
            <person name="Puiu D."/>
            <person name="Crepeau M."/>
            <person name="Gugger P.F."/>
            <person name="Sherman R."/>
            <person name="Stevens K."/>
            <person name="Langley C.H."/>
            <person name="Pellegrini M."/>
            <person name="Salzberg S.L."/>
        </authorList>
    </citation>
    <scope>NUCLEOTIDE SEQUENCE [LARGE SCALE GENOMIC DNA]</scope>
    <source>
        <strain evidence="11 12">cv. SW786</strain>
    </source>
</reference>
<dbReference type="Gramene" id="QL12p001176:mrna">
    <property type="protein sequence ID" value="QL12p001176:mrna"/>
    <property type="gene ID" value="QL12p001176"/>
</dbReference>
<dbReference type="GO" id="GO:0005506">
    <property type="term" value="F:iron ion binding"/>
    <property type="evidence" value="ECO:0007669"/>
    <property type="project" value="InterPro"/>
</dbReference>
<evidence type="ECO:0000256" key="6">
    <source>
        <dbReference type="ARBA" id="ARBA00023033"/>
    </source>
</evidence>
<dbReference type="AlphaFoldDB" id="A0A7N2RE32"/>
<dbReference type="GO" id="GO:0020037">
    <property type="term" value="F:heme binding"/>
    <property type="evidence" value="ECO:0007669"/>
    <property type="project" value="InterPro"/>
</dbReference>
<keyword evidence="5 7" id="KW-0408">Iron</keyword>
<comment type="similarity">
    <text evidence="1 8">Belongs to the cytochrome P450 family.</text>
</comment>
<reference evidence="11" key="2">
    <citation type="submission" date="2021-01" db="UniProtKB">
        <authorList>
            <consortium name="EnsemblPlants"/>
        </authorList>
    </citation>
    <scope>IDENTIFICATION</scope>
</reference>
<evidence type="ECO:0000256" key="5">
    <source>
        <dbReference type="ARBA" id="ARBA00023004"/>
    </source>
</evidence>
<evidence type="ECO:0000313" key="12">
    <source>
        <dbReference type="Proteomes" id="UP000594261"/>
    </source>
</evidence>